<keyword evidence="1" id="KW-0547">Nucleotide-binding</keyword>
<sequence>MSGRKSRPVILVVYDTQSKYQSLLAVAGKVDKGRLISEFDFVFCDSLIAIKNWYKRSSGSYVAAVVIGVDFSEVDSEQKLAVFPLGIRPAGVTVDVKRLQGFIIYHHLRYFGIEPIAPVVLHLSGTALASPEGYIDFVQLPGMGECHFGGDVSGEVEGWLDIVNRLDRCALRPLTDEQRLVWREKHNMVVGRSRRMAALVREIERAAPTDSIVLIIGPAGAGKELVAKAIHRLSYRYSEKVPERKDVLTVQMTAMDKNLCVDELFGHEAGAFTDARTARAGIFETARGSTVFLDEIGEIDHEIQKKLLRVIEYNRIKRLGSSRELETDVRIVAATNRIIEELQQRFRGDFYTRLAQQCIVVPSVTERWVNEPNQVVESDIGEFFEFFTAVKNKSPYVRQKIVPEPAAIRFLNQIVIQHLSGQQPLFEAGNIRTLRAIILQAYDRAQYENSRTISVGHIATAVAQFHTQFARMPSGTGPTAGSSETRIEKVVGSLRLADIEKMAIKEALIKCNGNQSRAAALLGIHRDTLRNKIKEYRLT</sequence>
<dbReference type="GO" id="GO:0043565">
    <property type="term" value="F:sequence-specific DNA binding"/>
    <property type="evidence" value="ECO:0007669"/>
    <property type="project" value="InterPro"/>
</dbReference>
<dbReference type="PROSITE" id="PS50045">
    <property type="entry name" value="SIGMA54_INTERACT_4"/>
    <property type="match status" value="1"/>
</dbReference>
<accession>A0A7V3UZX8</accession>
<gene>
    <name evidence="4" type="ORF">ENX16_04740</name>
</gene>
<dbReference type="AlphaFoldDB" id="A0A7V3UZX8"/>
<dbReference type="Pfam" id="PF02954">
    <property type="entry name" value="HTH_8"/>
    <property type="match status" value="1"/>
</dbReference>
<dbReference type="SUPFAM" id="SSF52540">
    <property type="entry name" value="P-loop containing nucleoside triphosphate hydrolases"/>
    <property type="match status" value="1"/>
</dbReference>
<dbReference type="Gene3D" id="1.10.10.60">
    <property type="entry name" value="Homeodomain-like"/>
    <property type="match status" value="1"/>
</dbReference>
<dbReference type="InterPro" id="IPR002197">
    <property type="entry name" value="HTH_Fis"/>
</dbReference>
<dbReference type="CDD" id="cd00009">
    <property type="entry name" value="AAA"/>
    <property type="match status" value="1"/>
</dbReference>
<evidence type="ECO:0000256" key="1">
    <source>
        <dbReference type="ARBA" id="ARBA00022741"/>
    </source>
</evidence>
<proteinExistence type="predicted"/>
<keyword evidence="2" id="KW-0067">ATP-binding</keyword>
<evidence type="ECO:0000259" key="3">
    <source>
        <dbReference type="PROSITE" id="PS50045"/>
    </source>
</evidence>
<dbReference type="Pfam" id="PF00158">
    <property type="entry name" value="Sigma54_activat"/>
    <property type="match status" value="1"/>
</dbReference>
<dbReference type="SMART" id="SM00382">
    <property type="entry name" value="AAA"/>
    <property type="match status" value="1"/>
</dbReference>
<dbReference type="GO" id="GO:0006355">
    <property type="term" value="P:regulation of DNA-templated transcription"/>
    <property type="evidence" value="ECO:0007669"/>
    <property type="project" value="InterPro"/>
</dbReference>
<dbReference type="Gene3D" id="3.40.50.300">
    <property type="entry name" value="P-loop containing nucleotide triphosphate hydrolases"/>
    <property type="match status" value="1"/>
</dbReference>
<evidence type="ECO:0000256" key="2">
    <source>
        <dbReference type="ARBA" id="ARBA00022840"/>
    </source>
</evidence>
<dbReference type="SUPFAM" id="SSF46689">
    <property type="entry name" value="Homeodomain-like"/>
    <property type="match status" value="1"/>
</dbReference>
<dbReference type="PRINTS" id="PR01590">
    <property type="entry name" value="HTHFIS"/>
</dbReference>
<protein>
    <submittedName>
        <fullName evidence="4">Sigma-54-dependent Fis family transcriptional regulator</fullName>
    </submittedName>
</protein>
<name>A0A7V3UZX8_UNCW3</name>
<dbReference type="FunFam" id="3.40.50.300:FF:000006">
    <property type="entry name" value="DNA-binding transcriptional regulator NtrC"/>
    <property type="match status" value="1"/>
</dbReference>
<dbReference type="InterPro" id="IPR003593">
    <property type="entry name" value="AAA+_ATPase"/>
</dbReference>
<evidence type="ECO:0000313" key="4">
    <source>
        <dbReference type="EMBL" id="HGD13368.1"/>
    </source>
</evidence>
<reference evidence="4" key="1">
    <citation type="journal article" date="2020" name="mSystems">
        <title>Genome- and Community-Level Interaction Insights into Carbon Utilization and Element Cycling Functions of Hydrothermarchaeota in Hydrothermal Sediment.</title>
        <authorList>
            <person name="Zhou Z."/>
            <person name="Liu Y."/>
            <person name="Xu W."/>
            <person name="Pan J."/>
            <person name="Luo Z.H."/>
            <person name="Li M."/>
        </authorList>
    </citation>
    <scope>NUCLEOTIDE SEQUENCE [LARGE SCALE GENOMIC DNA]</scope>
    <source>
        <strain evidence="4">SpSt-914</strain>
    </source>
</reference>
<dbReference type="InterPro" id="IPR009057">
    <property type="entry name" value="Homeodomain-like_sf"/>
</dbReference>
<dbReference type="GO" id="GO:0005524">
    <property type="term" value="F:ATP binding"/>
    <property type="evidence" value="ECO:0007669"/>
    <property type="project" value="UniProtKB-KW"/>
</dbReference>
<comment type="caution">
    <text evidence="4">The sequence shown here is derived from an EMBL/GenBank/DDBJ whole genome shotgun (WGS) entry which is preliminary data.</text>
</comment>
<dbReference type="InterPro" id="IPR002078">
    <property type="entry name" value="Sigma_54_int"/>
</dbReference>
<dbReference type="PANTHER" id="PTHR32071">
    <property type="entry name" value="TRANSCRIPTIONAL REGULATORY PROTEIN"/>
    <property type="match status" value="1"/>
</dbReference>
<organism evidence="4">
    <name type="scientific">candidate division WOR-3 bacterium</name>
    <dbReference type="NCBI Taxonomy" id="2052148"/>
    <lineage>
        <taxon>Bacteria</taxon>
        <taxon>Bacteria division WOR-3</taxon>
    </lineage>
</organism>
<dbReference type="InterPro" id="IPR027417">
    <property type="entry name" value="P-loop_NTPase"/>
</dbReference>
<dbReference type="EMBL" id="DTMZ01000106">
    <property type="protein sequence ID" value="HGD13368.1"/>
    <property type="molecule type" value="Genomic_DNA"/>
</dbReference>
<feature type="domain" description="Sigma-54 factor interaction" evidence="3">
    <location>
        <begin position="189"/>
        <end position="367"/>
    </location>
</feature>